<evidence type="ECO:0000313" key="5">
    <source>
        <dbReference type="Proteomes" id="UP000663870"/>
    </source>
</evidence>
<keyword evidence="5" id="KW-1185">Reference proteome</keyword>
<gene>
    <name evidence="3" type="ORF">JXQ802_LOCUS54071</name>
    <name evidence="2" type="ORF">PYM288_LOCUS37648</name>
</gene>
<organism evidence="2 4">
    <name type="scientific">Rotaria sordida</name>
    <dbReference type="NCBI Taxonomy" id="392033"/>
    <lineage>
        <taxon>Eukaryota</taxon>
        <taxon>Metazoa</taxon>
        <taxon>Spiralia</taxon>
        <taxon>Gnathifera</taxon>
        <taxon>Rotifera</taxon>
        <taxon>Eurotatoria</taxon>
        <taxon>Bdelloidea</taxon>
        <taxon>Philodinida</taxon>
        <taxon>Philodinidae</taxon>
        <taxon>Rotaria</taxon>
    </lineage>
</organism>
<protein>
    <submittedName>
        <fullName evidence="2">Uncharacterized protein</fullName>
    </submittedName>
</protein>
<proteinExistence type="predicted"/>
<evidence type="ECO:0000313" key="3">
    <source>
        <dbReference type="EMBL" id="CAF1647264.1"/>
    </source>
</evidence>
<feature type="non-terminal residue" evidence="2">
    <location>
        <position position="1"/>
    </location>
</feature>
<dbReference type="EMBL" id="CAJNOL010010051">
    <property type="protein sequence ID" value="CAF1647264.1"/>
    <property type="molecule type" value="Genomic_DNA"/>
</dbReference>
<dbReference type="Proteomes" id="UP000663854">
    <property type="component" value="Unassembled WGS sequence"/>
</dbReference>
<accession>A0A815RKJ7</accession>
<feature type="compositionally biased region" description="Low complexity" evidence="1">
    <location>
        <begin position="11"/>
        <end position="29"/>
    </location>
</feature>
<sequence length="48" mass="5180">SSLAPSHPHQYNESNYPSSVSSHPSSQEQRLLDCGGPAYNDSGTCYHS</sequence>
<evidence type="ECO:0000313" key="2">
    <source>
        <dbReference type="EMBL" id="CAF1478318.1"/>
    </source>
</evidence>
<evidence type="ECO:0000313" key="4">
    <source>
        <dbReference type="Proteomes" id="UP000663854"/>
    </source>
</evidence>
<comment type="caution">
    <text evidence="2">The sequence shown here is derived from an EMBL/GenBank/DDBJ whole genome shotgun (WGS) entry which is preliminary data.</text>
</comment>
<reference evidence="2" key="1">
    <citation type="submission" date="2021-02" db="EMBL/GenBank/DDBJ databases">
        <authorList>
            <person name="Nowell W R."/>
        </authorList>
    </citation>
    <scope>NUCLEOTIDE SEQUENCE</scope>
</reference>
<feature type="region of interest" description="Disordered" evidence="1">
    <location>
        <begin position="1"/>
        <end position="48"/>
    </location>
</feature>
<evidence type="ECO:0000256" key="1">
    <source>
        <dbReference type="SAM" id="MobiDB-lite"/>
    </source>
</evidence>
<name>A0A815RKJ7_9BILA</name>
<dbReference type="AlphaFoldDB" id="A0A815RKJ7"/>
<dbReference type="Proteomes" id="UP000663870">
    <property type="component" value="Unassembled WGS sequence"/>
</dbReference>
<dbReference type="EMBL" id="CAJNOH010008364">
    <property type="protein sequence ID" value="CAF1478318.1"/>
    <property type="molecule type" value="Genomic_DNA"/>
</dbReference>